<protein>
    <submittedName>
        <fullName evidence="2">DNA transformation protein</fullName>
    </submittedName>
</protein>
<reference evidence="2 3" key="1">
    <citation type="submission" date="2020-08" db="EMBL/GenBank/DDBJ databases">
        <title>The Agave Microbiome: Exploring the role of microbial communities in plant adaptations to desert environments.</title>
        <authorList>
            <person name="Partida-Martinez L.P."/>
        </authorList>
    </citation>
    <scope>NUCLEOTIDE SEQUENCE [LARGE SCALE GENOMIC DNA]</scope>
    <source>
        <strain evidence="2 3">AS3.12</strain>
    </source>
</reference>
<organism evidence="2 3">
    <name type="scientific">Rhizobium soli</name>
    <dbReference type="NCBI Taxonomy" id="424798"/>
    <lineage>
        <taxon>Bacteria</taxon>
        <taxon>Pseudomonadati</taxon>
        <taxon>Pseudomonadota</taxon>
        <taxon>Alphaproteobacteria</taxon>
        <taxon>Hyphomicrobiales</taxon>
        <taxon>Rhizobiaceae</taxon>
        <taxon>Rhizobium/Agrobacterium group</taxon>
        <taxon>Rhizobium</taxon>
    </lineage>
</organism>
<dbReference type="AlphaFoldDB" id="A0A7X0MR24"/>
<evidence type="ECO:0000259" key="1">
    <source>
        <dbReference type="Pfam" id="PF04993"/>
    </source>
</evidence>
<feature type="domain" description="TfoX N-terminal" evidence="1">
    <location>
        <begin position="8"/>
        <end position="101"/>
    </location>
</feature>
<dbReference type="Gene3D" id="3.30.1460.30">
    <property type="entry name" value="YgaC/TfoX-N like chaperone"/>
    <property type="match status" value="1"/>
</dbReference>
<dbReference type="Pfam" id="PF04993">
    <property type="entry name" value="TfoX_N"/>
    <property type="match status" value="1"/>
</dbReference>
<evidence type="ECO:0000313" key="3">
    <source>
        <dbReference type="Proteomes" id="UP000585437"/>
    </source>
</evidence>
<keyword evidence="3" id="KW-1185">Reference proteome</keyword>
<accession>A0A7X0MR24</accession>
<dbReference type="Proteomes" id="UP000585437">
    <property type="component" value="Unassembled WGS sequence"/>
</dbReference>
<dbReference type="InterPro" id="IPR047525">
    <property type="entry name" value="TfoX-like"/>
</dbReference>
<dbReference type="PANTHER" id="PTHR36121:SF1">
    <property type="entry name" value="PROTEIN SXY"/>
    <property type="match status" value="1"/>
</dbReference>
<evidence type="ECO:0000313" key="2">
    <source>
        <dbReference type="EMBL" id="MBB6506750.1"/>
    </source>
</evidence>
<gene>
    <name evidence="2" type="ORF">F4695_000069</name>
</gene>
<comment type="caution">
    <text evidence="2">The sequence shown here is derived from an EMBL/GenBank/DDBJ whole genome shotgun (WGS) entry which is preliminary data.</text>
</comment>
<dbReference type="EMBL" id="JACHBU010000001">
    <property type="protein sequence ID" value="MBB6506750.1"/>
    <property type="molecule type" value="Genomic_DNA"/>
</dbReference>
<proteinExistence type="predicted"/>
<dbReference type="PANTHER" id="PTHR36121">
    <property type="entry name" value="PROTEIN SXY"/>
    <property type="match status" value="1"/>
</dbReference>
<dbReference type="InterPro" id="IPR007076">
    <property type="entry name" value="TfoX_N"/>
</dbReference>
<dbReference type="RefSeq" id="WP_174196616.1">
    <property type="nucleotide sequence ID" value="NZ_JACHBU010000001.1"/>
</dbReference>
<sequence>MDNIAIEEMFEGLGPVSIRRMFGGKGIYHQGLIVAIELRDELMLKADAVSAPEFASAGARQWSYEGKKGKSVMMPYWTVPEDAFEDPDLMSKWTRLAYEAAIRSEIDK</sequence>
<dbReference type="SUPFAM" id="SSF159894">
    <property type="entry name" value="YgaC/TfoX-N like"/>
    <property type="match status" value="1"/>
</dbReference>
<name>A0A7X0MR24_9HYPH</name>